<protein>
    <submittedName>
        <fullName evidence="2">Aminoglycoside phosphotransferase family protein</fullName>
    </submittedName>
</protein>
<dbReference type="AlphaFoldDB" id="A0A552E7Y6"/>
<proteinExistence type="predicted"/>
<gene>
    <name evidence="2" type="ORF">EWV92_21970</name>
</gene>
<evidence type="ECO:0000313" key="3">
    <source>
        <dbReference type="Proteomes" id="UP000317708"/>
    </source>
</evidence>
<dbReference type="Proteomes" id="UP000317708">
    <property type="component" value="Unassembled WGS sequence"/>
</dbReference>
<dbReference type="GO" id="GO:0016740">
    <property type="term" value="F:transferase activity"/>
    <property type="evidence" value="ECO:0007669"/>
    <property type="project" value="UniProtKB-KW"/>
</dbReference>
<organism evidence="2 3">
    <name type="scientific">Microcystis aeruginosa Ma_MB_S_20031200_S102</name>
    <dbReference type="NCBI Taxonomy" id="2486254"/>
    <lineage>
        <taxon>Bacteria</taxon>
        <taxon>Bacillati</taxon>
        <taxon>Cyanobacteriota</taxon>
        <taxon>Cyanophyceae</taxon>
        <taxon>Oscillatoriophycideae</taxon>
        <taxon>Chroococcales</taxon>
        <taxon>Microcystaceae</taxon>
        <taxon>Microcystis</taxon>
    </lineage>
</organism>
<dbReference type="InterPro" id="IPR011009">
    <property type="entry name" value="Kinase-like_dom_sf"/>
</dbReference>
<feature type="domain" description="Aminoglycoside phosphotransferase" evidence="1">
    <location>
        <begin position="101"/>
        <end position="163"/>
    </location>
</feature>
<dbReference type="InterPro" id="IPR002575">
    <property type="entry name" value="Aminoglycoside_PTrfase"/>
</dbReference>
<dbReference type="EMBL" id="SFBI01000207">
    <property type="protein sequence ID" value="TRU30553.1"/>
    <property type="molecule type" value="Genomic_DNA"/>
</dbReference>
<dbReference type="Gene3D" id="3.90.1200.10">
    <property type="match status" value="1"/>
</dbReference>
<comment type="caution">
    <text evidence="2">The sequence shown here is derived from an EMBL/GenBank/DDBJ whole genome shotgun (WGS) entry which is preliminary data.</text>
</comment>
<dbReference type="SUPFAM" id="SSF56112">
    <property type="entry name" value="Protein kinase-like (PK-like)"/>
    <property type="match status" value="1"/>
</dbReference>
<feature type="domain" description="Aminoglycoside phosphotransferase" evidence="1">
    <location>
        <begin position="23"/>
        <end position="94"/>
    </location>
</feature>
<keyword evidence="2" id="KW-0808">Transferase</keyword>
<accession>A0A552E7Y6</accession>
<name>A0A552E7Y6_MICAE</name>
<evidence type="ECO:0000313" key="2">
    <source>
        <dbReference type="EMBL" id="TRU30553.1"/>
    </source>
</evidence>
<reference evidence="2 3" key="1">
    <citation type="submission" date="2019-01" db="EMBL/GenBank/DDBJ databases">
        <title>Coherence of Microcystis species and biogeography revealed through population genomics.</title>
        <authorList>
            <person name="Perez-Carrascal O.M."/>
            <person name="Terrat Y."/>
            <person name="Giani A."/>
            <person name="Fortin N."/>
            <person name="Tromas N."/>
            <person name="Shapiro B.J."/>
        </authorList>
    </citation>
    <scope>NUCLEOTIDE SEQUENCE [LARGE SCALE GENOMIC DNA]</scope>
    <source>
        <strain evidence="2">Ma_MB_S_20031200_S102</strain>
    </source>
</reference>
<dbReference type="Pfam" id="PF01636">
    <property type="entry name" value="APH"/>
    <property type="match status" value="2"/>
</dbReference>
<evidence type="ECO:0000259" key="1">
    <source>
        <dbReference type="Pfam" id="PF01636"/>
    </source>
</evidence>
<sequence>MGQKREVRFNQNVVERPAKPWTPTVHALLRHVHASGLPVPEPISIRGRFEYVTLIPGEAGDDAWDHQLGDESVRSAGQLLRRVHDATVGWEPPADVKWAVPFSPGDVICHGDPQPANFAWRDGVAVGLFDWDVARPGDRLSDVAYALEWFTPFEDDPTELRTRGFDETLDRGARIRAFLDGYGWDGAFDVVSAVTARQKTAIDEVVYLGGLGHQPQAEWVAAGWPDRWAAKMATTRRVGTELGV</sequence>